<accession>A0A0E9UXY3</accession>
<protein>
    <submittedName>
        <fullName evidence="1">Uncharacterized protein</fullName>
    </submittedName>
</protein>
<reference evidence="1" key="1">
    <citation type="submission" date="2014-11" db="EMBL/GenBank/DDBJ databases">
        <authorList>
            <person name="Amaro Gonzalez C."/>
        </authorList>
    </citation>
    <scope>NUCLEOTIDE SEQUENCE</scope>
</reference>
<name>A0A0E9UXY3_ANGAN</name>
<organism evidence="1">
    <name type="scientific">Anguilla anguilla</name>
    <name type="common">European freshwater eel</name>
    <name type="synonym">Muraena anguilla</name>
    <dbReference type="NCBI Taxonomy" id="7936"/>
    <lineage>
        <taxon>Eukaryota</taxon>
        <taxon>Metazoa</taxon>
        <taxon>Chordata</taxon>
        <taxon>Craniata</taxon>
        <taxon>Vertebrata</taxon>
        <taxon>Euteleostomi</taxon>
        <taxon>Actinopterygii</taxon>
        <taxon>Neopterygii</taxon>
        <taxon>Teleostei</taxon>
        <taxon>Anguilliformes</taxon>
        <taxon>Anguillidae</taxon>
        <taxon>Anguilla</taxon>
    </lineage>
</organism>
<dbReference type="EMBL" id="GBXM01037961">
    <property type="protein sequence ID" value="JAH70616.1"/>
    <property type="molecule type" value="Transcribed_RNA"/>
</dbReference>
<reference evidence="1" key="2">
    <citation type="journal article" date="2015" name="Fish Shellfish Immunol.">
        <title>Early steps in the European eel (Anguilla anguilla)-Vibrio vulnificus interaction in the gills: Role of the RtxA13 toxin.</title>
        <authorList>
            <person name="Callol A."/>
            <person name="Pajuelo D."/>
            <person name="Ebbesson L."/>
            <person name="Teles M."/>
            <person name="MacKenzie S."/>
            <person name="Amaro C."/>
        </authorList>
    </citation>
    <scope>NUCLEOTIDE SEQUENCE</scope>
</reference>
<sequence>MVHTSFRGSLVLCFCTSVLLQIIPLKNCSN</sequence>
<proteinExistence type="predicted"/>
<evidence type="ECO:0000313" key="1">
    <source>
        <dbReference type="EMBL" id="JAH70616.1"/>
    </source>
</evidence>
<dbReference type="AlphaFoldDB" id="A0A0E9UXY3"/>